<gene>
    <name evidence="4" type="ORF">GDO86_012122</name>
</gene>
<reference evidence="4" key="1">
    <citation type="thesis" date="2020" institute="ProQuest LLC" country="789 East Eisenhower Parkway, Ann Arbor, MI, USA">
        <title>Comparative Genomics and Chromosome Evolution.</title>
        <authorList>
            <person name="Mudd A.B."/>
        </authorList>
    </citation>
    <scope>NUCLEOTIDE SEQUENCE</scope>
    <source>
        <strain evidence="4">Female2</strain>
        <tissue evidence="4">Blood</tissue>
    </source>
</reference>
<feature type="region of interest" description="Disordered" evidence="3">
    <location>
        <begin position="1"/>
        <end position="131"/>
    </location>
</feature>
<accession>A0A8T2JE46</accession>
<comment type="caution">
    <text evidence="4">The sequence shown here is derived from an EMBL/GenBank/DDBJ whole genome shotgun (WGS) entry which is preliminary data.</text>
</comment>
<dbReference type="EMBL" id="JAACNH010000005">
    <property type="protein sequence ID" value="KAG8443595.1"/>
    <property type="molecule type" value="Genomic_DNA"/>
</dbReference>
<dbReference type="PROSITE" id="PS00354">
    <property type="entry name" value="HMGI_Y"/>
    <property type="match status" value="1"/>
</dbReference>
<dbReference type="AlphaFoldDB" id="A0A8T2JE46"/>
<keyword evidence="5" id="KW-1185">Reference proteome</keyword>
<keyword evidence="2" id="KW-0539">Nucleus</keyword>
<evidence type="ECO:0000256" key="2">
    <source>
        <dbReference type="ARBA" id="ARBA00023242"/>
    </source>
</evidence>
<dbReference type="InterPro" id="IPR000637">
    <property type="entry name" value="HMGI/Y_DNA-bd_CS"/>
</dbReference>
<feature type="non-terminal residue" evidence="4">
    <location>
        <position position="205"/>
    </location>
</feature>
<evidence type="ECO:0000313" key="4">
    <source>
        <dbReference type="EMBL" id="KAG8443595.1"/>
    </source>
</evidence>
<feature type="compositionally biased region" description="Basic residues" evidence="3">
    <location>
        <begin position="65"/>
        <end position="74"/>
    </location>
</feature>
<evidence type="ECO:0000256" key="3">
    <source>
        <dbReference type="SAM" id="MobiDB-lite"/>
    </source>
</evidence>
<evidence type="ECO:0000256" key="1">
    <source>
        <dbReference type="ARBA" id="ARBA00004123"/>
    </source>
</evidence>
<dbReference type="GO" id="GO:0006355">
    <property type="term" value="P:regulation of DNA-templated transcription"/>
    <property type="evidence" value="ECO:0007669"/>
    <property type="project" value="InterPro"/>
</dbReference>
<protein>
    <submittedName>
        <fullName evidence="4">Uncharacterized protein</fullName>
    </submittedName>
</protein>
<dbReference type="GO" id="GO:0005634">
    <property type="term" value="C:nucleus"/>
    <property type="evidence" value="ECO:0007669"/>
    <property type="project" value="UniProtKB-SubCell"/>
</dbReference>
<proteinExistence type="predicted"/>
<evidence type="ECO:0000313" key="5">
    <source>
        <dbReference type="Proteomes" id="UP000812440"/>
    </source>
</evidence>
<dbReference type="OrthoDB" id="308383at2759"/>
<sequence>PSQFPSQTDDETRGRRRMISAGPSHRMSTESASEQPGPQGPSSPAATDKRPRGRPRKDGSSPMQRGRKKPRSRGKVSLEDEDSVDGIDGAEAENSADTDIKEEPVEEEGSSEAAGTAQLTPALQHSLSEESEISTTSVGVQAKTSDQLCAFCYCNERSLLGQGELKLFNPTNDFTLPWITHSETRDLECNDEACNDSGRTENPRK</sequence>
<feature type="compositionally biased region" description="Low complexity" evidence="3">
    <location>
        <begin position="31"/>
        <end position="46"/>
    </location>
</feature>
<dbReference type="Proteomes" id="UP000812440">
    <property type="component" value="Chromosome 6"/>
</dbReference>
<comment type="subcellular location">
    <subcellularLocation>
        <location evidence="1">Nucleus</location>
    </subcellularLocation>
</comment>
<organism evidence="4 5">
    <name type="scientific">Hymenochirus boettgeri</name>
    <name type="common">Congo dwarf clawed frog</name>
    <dbReference type="NCBI Taxonomy" id="247094"/>
    <lineage>
        <taxon>Eukaryota</taxon>
        <taxon>Metazoa</taxon>
        <taxon>Chordata</taxon>
        <taxon>Craniata</taxon>
        <taxon>Vertebrata</taxon>
        <taxon>Euteleostomi</taxon>
        <taxon>Amphibia</taxon>
        <taxon>Batrachia</taxon>
        <taxon>Anura</taxon>
        <taxon>Pipoidea</taxon>
        <taxon>Pipidae</taxon>
        <taxon>Pipinae</taxon>
        <taxon>Hymenochirus</taxon>
    </lineage>
</organism>
<feature type="compositionally biased region" description="Acidic residues" evidence="3">
    <location>
        <begin position="79"/>
        <end position="96"/>
    </location>
</feature>
<name>A0A8T2JE46_9PIPI</name>